<protein>
    <submittedName>
        <fullName evidence="2">Uncharacterized protein</fullName>
    </submittedName>
</protein>
<keyword evidence="1" id="KW-1133">Transmembrane helix</keyword>
<reference evidence="3" key="1">
    <citation type="journal article" date="2022" name="ISME J.">
        <title>Genetic and phylogenetic analysis of dissimilatory iodate-reducing bacteria identifies potential niches across the world's oceans.</title>
        <authorList>
            <person name="Reyes-Umana V."/>
            <person name="Henning Z."/>
            <person name="Lee K."/>
            <person name="Barnum T.P."/>
            <person name="Coates J.D."/>
        </authorList>
    </citation>
    <scope>NUCLEOTIDE SEQUENCE [LARGE SCALE GENOMIC DNA]</scope>
    <source>
        <strain evidence="3">IR12</strain>
    </source>
</reference>
<keyword evidence="3" id="KW-1185">Reference proteome</keyword>
<evidence type="ECO:0000256" key="1">
    <source>
        <dbReference type="SAM" id="Phobius"/>
    </source>
</evidence>
<feature type="transmembrane region" description="Helical" evidence="1">
    <location>
        <begin position="39"/>
        <end position="57"/>
    </location>
</feature>
<gene>
    <name evidence="2" type="ORF">I8J34_03390</name>
</gene>
<keyword evidence="1" id="KW-0472">Membrane</keyword>
<evidence type="ECO:0000313" key="2">
    <source>
        <dbReference type="EMBL" id="MBT0960209.1"/>
    </source>
</evidence>
<keyword evidence="1" id="KW-0812">Transmembrane</keyword>
<dbReference type="AlphaFoldDB" id="A0A944D5B4"/>
<evidence type="ECO:0000313" key="3">
    <source>
        <dbReference type="Proteomes" id="UP000694660"/>
    </source>
</evidence>
<sequence>MLASAFKIIGASILAFAVIWALVLGWWQANDHTPSTSELLLYLGALPVAVIGGYWLLRGFIEHVKAPPPAPVAAPLDTSDPLASEAARTASRERGYTVGMIGASVLCGAGGSLELLEALAADKRPTPDAQLLDDDGFPVFAARAEALDVDDIGERLREHDAVLADALGNADEPLRMLALIDAALPPALAQAREQMVQGGPDAHLHLLWLLPAGIDASLIGRLQAWLGAQYLADIDPARLTLRLRHTPTEAAALQELDALVLATRGDPSPPDVSLVLAAASAIGSATVQAWAARQALFSATQQNAAIPGECAVCLVFGDAPASDPQVRLSRISQGERDKSIVAAGRVSGALTEQLIAGLLTIHDLEASSIQAVVSDADHCQRRGTELFDALGEAFEAIVPGESAHQVATACGYAPPFGALLALACAWEKSVASMQPVLAISQQHPTARAAALLLPAPVPPDASSVAT</sequence>
<organism evidence="2 3">
    <name type="scientific">Denitromonas iodatirespirans</name>
    <dbReference type="NCBI Taxonomy" id="2795389"/>
    <lineage>
        <taxon>Bacteria</taxon>
        <taxon>Pseudomonadati</taxon>
        <taxon>Pseudomonadota</taxon>
        <taxon>Betaproteobacteria</taxon>
        <taxon>Rhodocyclales</taxon>
        <taxon>Zoogloeaceae</taxon>
        <taxon>Denitromonas</taxon>
    </lineage>
</organism>
<dbReference type="EMBL" id="JAEKFT010000003">
    <property type="protein sequence ID" value="MBT0960209.1"/>
    <property type="molecule type" value="Genomic_DNA"/>
</dbReference>
<accession>A0A944D5B4</accession>
<dbReference type="Proteomes" id="UP000694660">
    <property type="component" value="Unassembled WGS sequence"/>
</dbReference>
<name>A0A944D5B4_DENI1</name>
<dbReference type="RefSeq" id="WP_214359963.1">
    <property type="nucleotide sequence ID" value="NZ_JAEKFT010000003.1"/>
</dbReference>
<feature type="transmembrane region" description="Helical" evidence="1">
    <location>
        <begin position="6"/>
        <end position="27"/>
    </location>
</feature>
<comment type="caution">
    <text evidence="2">The sequence shown here is derived from an EMBL/GenBank/DDBJ whole genome shotgun (WGS) entry which is preliminary data.</text>
</comment>
<proteinExistence type="predicted"/>